<keyword evidence="3" id="KW-1185">Reference proteome</keyword>
<name>A0ABP7BT67_9ACTN</name>
<protein>
    <submittedName>
        <fullName evidence="2">Uncharacterized protein</fullName>
    </submittedName>
</protein>
<feature type="compositionally biased region" description="Low complexity" evidence="1">
    <location>
        <begin position="28"/>
        <end position="51"/>
    </location>
</feature>
<dbReference type="EMBL" id="BAAAZP010000069">
    <property type="protein sequence ID" value="GAA3667907.1"/>
    <property type="molecule type" value="Genomic_DNA"/>
</dbReference>
<organism evidence="2 3">
    <name type="scientific">Nonomuraea antimicrobica</name>
    <dbReference type="NCBI Taxonomy" id="561173"/>
    <lineage>
        <taxon>Bacteria</taxon>
        <taxon>Bacillati</taxon>
        <taxon>Actinomycetota</taxon>
        <taxon>Actinomycetes</taxon>
        <taxon>Streptosporangiales</taxon>
        <taxon>Streptosporangiaceae</taxon>
        <taxon>Nonomuraea</taxon>
    </lineage>
</organism>
<dbReference type="Proteomes" id="UP001500902">
    <property type="component" value="Unassembled WGS sequence"/>
</dbReference>
<accession>A0ABP7BT67</accession>
<dbReference type="Pfam" id="PF19372">
    <property type="entry name" value="DUF5947"/>
    <property type="match status" value="1"/>
</dbReference>
<proteinExistence type="predicted"/>
<comment type="caution">
    <text evidence="2">The sequence shown here is derived from an EMBL/GenBank/DDBJ whole genome shotgun (WGS) entry which is preliminary data.</text>
</comment>
<feature type="region of interest" description="Disordered" evidence="1">
    <location>
        <begin position="11"/>
        <end position="53"/>
    </location>
</feature>
<dbReference type="InterPro" id="IPR045991">
    <property type="entry name" value="DUF5947"/>
</dbReference>
<reference evidence="3" key="1">
    <citation type="journal article" date="2019" name="Int. J. Syst. Evol. Microbiol.">
        <title>The Global Catalogue of Microorganisms (GCM) 10K type strain sequencing project: providing services to taxonomists for standard genome sequencing and annotation.</title>
        <authorList>
            <consortium name="The Broad Institute Genomics Platform"/>
            <consortium name="The Broad Institute Genome Sequencing Center for Infectious Disease"/>
            <person name="Wu L."/>
            <person name="Ma J."/>
        </authorList>
    </citation>
    <scope>NUCLEOTIDE SEQUENCE [LARGE SCALE GENOMIC DNA]</scope>
    <source>
        <strain evidence="3">JCM 16904</strain>
    </source>
</reference>
<dbReference type="RefSeq" id="WP_344878296.1">
    <property type="nucleotide sequence ID" value="NZ_BAAAZP010000069.1"/>
</dbReference>
<gene>
    <name evidence="2" type="ORF">GCM10022224_035120</name>
</gene>
<evidence type="ECO:0000313" key="3">
    <source>
        <dbReference type="Proteomes" id="UP001500902"/>
    </source>
</evidence>
<evidence type="ECO:0000256" key="1">
    <source>
        <dbReference type="SAM" id="MobiDB-lite"/>
    </source>
</evidence>
<sequence length="220" mass="23594">MTGLLRLLALPGGRRPGMADDRPPAAQDDAAAASTGTASTGTASTDTGSTGADERCDMCGEPVPAGHRHLLDLTIRELRCACRACQVLFDHEAAGGGQYRLVPRRRERLTGFAWTGLGAPVRTVFLVRDSAAERPVMYYPSPAGAVAAPAWDDPALARLEPDVEALLLDRDHGAWIVPLDDCYRLVGLVRARWQGLTGGSAVRELIDRFFTDLSEDRSPA</sequence>
<evidence type="ECO:0000313" key="2">
    <source>
        <dbReference type="EMBL" id="GAA3667907.1"/>
    </source>
</evidence>